<gene>
    <name evidence="3" type="ORF">ENV82_03540</name>
</gene>
<proteinExistence type="predicted"/>
<dbReference type="InterPro" id="IPR011126">
    <property type="entry name" value="Hpr_kin/Pase_Hpr_N"/>
</dbReference>
<evidence type="ECO:0000259" key="2">
    <source>
        <dbReference type="Pfam" id="PF02603"/>
    </source>
</evidence>
<dbReference type="SUPFAM" id="SSF75138">
    <property type="entry name" value="HprK N-terminal domain-like"/>
    <property type="match status" value="1"/>
</dbReference>
<evidence type="ECO:0000256" key="1">
    <source>
        <dbReference type="ARBA" id="ARBA00011643"/>
    </source>
</evidence>
<dbReference type="Gene3D" id="3.40.1390.20">
    <property type="entry name" value="HprK N-terminal domain-like"/>
    <property type="match status" value="1"/>
</dbReference>
<reference evidence="3" key="1">
    <citation type="journal article" date="2020" name="mSystems">
        <title>Genome- and Community-Level Interaction Insights into Carbon Utilization and Element Cycling Functions of Hydrothermarchaeota in Hydrothermal Sediment.</title>
        <authorList>
            <person name="Zhou Z."/>
            <person name="Liu Y."/>
            <person name="Xu W."/>
            <person name="Pan J."/>
            <person name="Luo Z.H."/>
            <person name="Li M."/>
        </authorList>
    </citation>
    <scope>NUCLEOTIDE SEQUENCE [LARGE SCALE GENOMIC DNA]</scope>
    <source>
        <strain evidence="3">SpSt-794</strain>
    </source>
</reference>
<protein>
    <submittedName>
        <fullName evidence="3">AraC family transcriptional regulator</fullName>
    </submittedName>
</protein>
<organism evidence="3">
    <name type="scientific">Caldisericum exile</name>
    <dbReference type="NCBI Taxonomy" id="693075"/>
    <lineage>
        <taxon>Bacteria</taxon>
        <taxon>Pseudomonadati</taxon>
        <taxon>Caldisericota/Cryosericota group</taxon>
        <taxon>Caldisericota</taxon>
        <taxon>Caldisericia</taxon>
        <taxon>Caldisericales</taxon>
        <taxon>Caldisericaceae</taxon>
        <taxon>Caldisericum</taxon>
    </lineage>
</organism>
<dbReference type="EMBL" id="DTHV01000112">
    <property type="protein sequence ID" value="HGW60486.1"/>
    <property type="molecule type" value="Genomic_DNA"/>
</dbReference>
<dbReference type="Pfam" id="PF02603">
    <property type="entry name" value="Hpr_kinase_N"/>
    <property type="match status" value="1"/>
</dbReference>
<dbReference type="GO" id="GO:0000155">
    <property type="term" value="F:phosphorelay sensor kinase activity"/>
    <property type="evidence" value="ECO:0007669"/>
    <property type="project" value="InterPro"/>
</dbReference>
<accession>A0A7C4TY00</accession>
<sequence length="114" mass="12611">MKIKNLIEELELKVLTSTSEETFEKIIKDAYACDLLSYVLAKGKEESAWITVQTNINIVGVAVIKRIPIIIISEGGNVPEETIRKAEENSIIIAKTSKPTFEISGKLYSILKGS</sequence>
<dbReference type="AlphaFoldDB" id="A0A7C4TY00"/>
<dbReference type="GO" id="GO:0005524">
    <property type="term" value="F:ATP binding"/>
    <property type="evidence" value="ECO:0007669"/>
    <property type="project" value="InterPro"/>
</dbReference>
<comment type="subunit">
    <text evidence="1">Homohexamer.</text>
</comment>
<evidence type="ECO:0000313" key="3">
    <source>
        <dbReference type="EMBL" id="HGW60486.1"/>
    </source>
</evidence>
<name>A0A7C4TY00_9BACT</name>
<feature type="domain" description="HPr(Ser) kinase/phosphorylase N-terminal" evidence="2">
    <location>
        <begin position="57"/>
        <end position="111"/>
    </location>
</feature>
<dbReference type="GO" id="GO:0006109">
    <property type="term" value="P:regulation of carbohydrate metabolic process"/>
    <property type="evidence" value="ECO:0007669"/>
    <property type="project" value="InterPro"/>
</dbReference>
<dbReference type="InterPro" id="IPR028979">
    <property type="entry name" value="Ser_kin/Pase_Hpr-like_N_sf"/>
</dbReference>
<comment type="caution">
    <text evidence="3">The sequence shown here is derived from an EMBL/GenBank/DDBJ whole genome shotgun (WGS) entry which is preliminary data.</text>
</comment>